<proteinExistence type="inferred from homology"/>
<dbReference type="PANTHER" id="PTHR47191">
    <property type="entry name" value="OS05G0170800 PROTEIN"/>
    <property type="match status" value="1"/>
</dbReference>
<organism evidence="4 5">
    <name type="scientific">Pleionea litopenaei</name>
    <dbReference type="NCBI Taxonomy" id="3070815"/>
    <lineage>
        <taxon>Bacteria</taxon>
        <taxon>Pseudomonadati</taxon>
        <taxon>Pseudomonadota</taxon>
        <taxon>Gammaproteobacteria</taxon>
        <taxon>Oceanospirillales</taxon>
        <taxon>Pleioneaceae</taxon>
        <taxon>Pleionea</taxon>
    </lineage>
</organism>
<dbReference type="SUPFAM" id="SSF110069">
    <property type="entry name" value="ApaG-like"/>
    <property type="match status" value="1"/>
</dbReference>
<dbReference type="KEGG" id="plei:Q9312_10995"/>
<dbReference type="NCBIfam" id="NF003967">
    <property type="entry name" value="PRK05461.1"/>
    <property type="match status" value="1"/>
</dbReference>
<dbReference type="PROSITE" id="PS51087">
    <property type="entry name" value="APAG"/>
    <property type="match status" value="1"/>
</dbReference>
<dbReference type="InterPro" id="IPR036767">
    <property type="entry name" value="ApaG_sf"/>
</dbReference>
<protein>
    <recommendedName>
        <fullName evidence="1 2">Protein ApaG</fullName>
    </recommendedName>
</protein>
<dbReference type="RefSeq" id="WP_309200894.1">
    <property type="nucleotide sequence ID" value="NZ_CP133548.1"/>
</dbReference>
<evidence type="ECO:0000259" key="3">
    <source>
        <dbReference type="PROSITE" id="PS51087"/>
    </source>
</evidence>
<dbReference type="EMBL" id="CP133548">
    <property type="protein sequence ID" value="WMS85741.1"/>
    <property type="molecule type" value="Genomic_DNA"/>
</dbReference>
<reference evidence="4 5" key="1">
    <citation type="submission" date="2023-08" db="EMBL/GenBank/DDBJ databases">
        <title>Pleionea litopenaei sp. nov., isolated from stomach of juvenile Litopenaeus vannamei.</title>
        <authorList>
            <person name="Rho A.M."/>
            <person name="Hwang C.Y."/>
        </authorList>
    </citation>
    <scope>NUCLEOTIDE SEQUENCE [LARGE SCALE GENOMIC DNA]</scope>
    <source>
        <strain evidence="4 5">HL-JVS1</strain>
    </source>
</reference>
<dbReference type="Gene3D" id="2.60.40.1470">
    <property type="entry name" value="ApaG domain"/>
    <property type="match status" value="1"/>
</dbReference>
<feature type="domain" description="ApaG" evidence="3">
    <location>
        <begin position="3"/>
        <end position="127"/>
    </location>
</feature>
<dbReference type="InterPro" id="IPR050718">
    <property type="entry name" value="ApaG-like"/>
</dbReference>
<dbReference type="PANTHER" id="PTHR47191:SF2">
    <property type="entry name" value="OS05G0170800 PROTEIN"/>
    <property type="match status" value="1"/>
</dbReference>
<dbReference type="HAMAP" id="MF_00791">
    <property type="entry name" value="ApaG"/>
    <property type="match status" value="1"/>
</dbReference>
<evidence type="ECO:0000313" key="5">
    <source>
        <dbReference type="Proteomes" id="UP001239782"/>
    </source>
</evidence>
<accession>A0AA51RQF6</accession>
<name>A0AA51RQF6_9GAMM</name>
<dbReference type="Proteomes" id="UP001239782">
    <property type="component" value="Chromosome"/>
</dbReference>
<evidence type="ECO:0000256" key="2">
    <source>
        <dbReference type="HAMAP-Rule" id="MF_00791"/>
    </source>
</evidence>
<dbReference type="AlphaFoldDB" id="A0AA51RQF6"/>
<sequence length="127" mass="14137">MSDSSLLQFEIDVDCQYLPEQSQPEEQQYVFAYTIKITNCGSHGAQLMRRHWIITDANGQRQEVRGDGVIGEQPYIESGASFQYTSGAILKTPLGTMEGQYEMVDDGGETFSTPIPLFSLTQPGILH</sequence>
<dbReference type="InterPro" id="IPR007474">
    <property type="entry name" value="ApaG_domain"/>
</dbReference>
<keyword evidence="5" id="KW-1185">Reference proteome</keyword>
<evidence type="ECO:0000313" key="4">
    <source>
        <dbReference type="EMBL" id="WMS85741.1"/>
    </source>
</evidence>
<dbReference type="InterPro" id="IPR023065">
    <property type="entry name" value="Uncharacterised_ApaG"/>
</dbReference>
<gene>
    <name evidence="2 4" type="primary">apaG</name>
    <name evidence="4" type="ORF">Q9312_10995</name>
</gene>
<evidence type="ECO:0000256" key="1">
    <source>
        <dbReference type="ARBA" id="ARBA00017693"/>
    </source>
</evidence>
<dbReference type="Pfam" id="PF04379">
    <property type="entry name" value="DUF525"/>
    <property type="match status" value="1"/>
</dbReference>